<dbReference type="Proteomes" id="UP001321582">
    <property type="component" value="Chromosome"/>
</dbReference>
<sequence>MEVTVLMENLVYKQGLKSEHGLSFLLKSDDLKIIFDTGQTGDFICNAIALGENLKNVDYVVLSHGHYDHTGGLKRFLDINKTAKIIMKKEALEEKYSNSTGKIRPIGFELKDSYMNYDNEFIFVDGFYDINKNIRVIGDIKKYTDYEDDEKKLFIKKDEEFIKDSFKDELFLVEKNDNNKKIDIITGCSHNGIINIIKTAKYNFEDYKINSVIGGTHLKGKSSDRIEKTIKALEKLEINKIGVNHCTGIDSYTILKSKLGDNIFYAYTGLKINL</sequence>
<dbReference type="RefSeq" id="WP_307905288.1">
    <property type="nucleotide sequence ID" value="NZ_AP027059.1"/>
</dbReference>
<dbReference type="InterPro" id="IPR036866">
    <property type="entry name" value="RibonucZ/Hydroxyglut_hydro"/>
</dbReference>
<dbReference type="SMART" id="SM00849">
    <property type="entry name" value="Lactamase_B"/>
    <property type="match status" value="1"/>
</dbReference>
<organism evidence="2 3">
    <name type="scientific">Haliovirga abyssi</name>
    <dbReference type="NCBI Taxonomy" id="2996794"/>
    <lineage>
        <taxon>Bacteria</taxon>
        <taxon>Fusobacteriati</taxon>
        <taxon>Fusobacteriota</taxon>
        <taxon>Fusobacteriia</taxon>
        <taxon>Fusobacteriales</taxon>
        <taxon>Haliovirgaceae</taxon>
        <taxon>Haliovirga</taxon>
    </lineage>
</organism>
<dbReference type="PANTHER" id="PTHR13754:SF13">
    <property type="entry name" value="METALLO-BETA-LACTAMASE SUPERFAMILY PROTEIN (AFU_ORTHOLOGUE AFUA_3G07630)"/>
    <property type="match status" value="1"/>
</dbReference>
<dbReference type="InterPro" id="IPR052926">
    <property type="entry name" value="Metallo-beta-lactamase_dom"/>
</dbReference>
<dbReference type="SUPFAM" id="SSF56281">
    <property type="entry name" value="Metallo-hydrolase/oxidoreductase"/>
    <property type="match status" value="1"/>
</dbReference>
<reference evidence="2 3" key="1">
    <citation type="submission" date="2022-11" db="EMBL/GenBank/DDBJ databases">
        <title>Haliovirga abyssi gen. nov., sp. nov., a mesophilic fermentative bacterium isolated from the Iheya North hydrothermal field and the proposal of Haliovirgaceae fam. nov.</title>
        <authorList>
            <person name="Miyazaki U."/>
            <person name="Tame A."/>
            <person name="Miyazaki J."/>
            <person name="Takai K."/>
            <person name="Sawayama S."/>
            <person name="Kitajima M."/>
            <person name="Okamoto A."/>
            <person name="Nakagawa S."/>
        </authorList>
    </citation>
    <scope>NUCLEOTIDE SEQUENCE [LARGE SCALE GENOMIC DNA]</scope>
    <source>
        <strain evidence="2 3">IC12</strain>
    </source>
</reference>
<dbReference type="PANTHER" id="PTHR13754">
    <property type="entry name" value="METALLO-BETA-LACTAMASE SUPERFAMILY PROTEIN"/>
    <property type="match status" value="1"/>
</dbReference>
<evidence type="ECO:0000313" key="3">
    <source>
        <dbReference type="Proteomes" id="UP001321582"/>
    </source>
</evidence>
<dbReference type="Pfam" id="PF00753">
    <property type="entry name" value="Lactamase_B"/>
    <property type="match status" value="1"/>
</dbReference>
<evidence type="ECO:0000259" key="1">
    <source>
        <dbReference type="SMART" id="SM00849"/>
    </source>
</evidence>
<gene>
    <name evidence="2" type="ORF">HLVA_09250</name>
</gene>
<protein>
    <submittedName>
        <fullName evidence="2">MBL fold hydrolase</fullName>
    </submittedName>
</protein>
<name>A0AAU9DVV6_9FUSO</name>
<dbReference type="KEGG" id="haby:HLVA_09250"/>
<accession>A0AAU9DVV6</accession>
<dbReference type="AlphaFoldDB" id="A0AAU9DVV6"/>
<feature type="domain" description="Metallo-beta-lactamase" evidence="1">
    <location>
        <begin position="20"/>
        <end position="190"/>
    </location>
</feature>
<keyword evidence="2" id="KW-0378">Hydrolase</keyword>
<keyword evidence="3" id="KW-1185">Reference proteome</keyword>
<dbReference type="Gene3D" id="3.60.15.10">
    <property type="entry name" value="Ribonuclease Z/Hydroxyacylglutathione hydrolase-like"/>
    <property type="match status" value="1"/>
</dbReference>
<dbReference type="InterPro" id="IPR001279">
    <property type="entry name" value="Metallo-B-lactamas"/>
</dbReference>
<dbReference type="EMBL" id="AP027059">
    <property type="protein sequence ID" value="BDU50356.1"/>
    <property type="molecule type" value="Genomic_DNA"/>
</dbReference>
<dbReference type="CDD" id="cd07713">
    <property type="entry name" value="DHPS-like_MBL-fold"/>
    <property type="match status" value="1"/>
</dbReference>
<dbReference type="GO" id="GO:0016740">
    <property type="term" value="F:transferase activity"/>
    <property type="evidence" value="ECO:0007669"/>
    <property type="project" value="TreeGrafter"/>
</dbReference>
<dbReference type="GO" id="GO:0016787">
    <property type="term" value="F:hydrolase activity"/>
    <property type="evidence" value="ECO:0007669"/>
    <property type="project" value="UniProtKB-KW"/>
</dbReference>
<proteinExistence type="predicted"/>
<evidence type="ECO:0000313" key="2">
    <source>
        <dbReference type="EMBL" id="BDU50356.1"/>
    </source>
</evidence>
<dbReference type="InterPro" id="IPR041712">
    <property type="entry name" value="DHPS-like_MBL-fold"/>
</dbReference>